<accession>A0A561U539</accession>
<dbReference type="AlphaFoldDB" id="A0A561U539"/>
<dbReference type="EMBL" id="VIWX01000003">
    <property type="protein sequence ID" value="TWF94480.1"/>
    <property type="molecule type" value="Genomic_DNA"/>
</dbReference>
<organism evidence="2 3">
    <name type="scientific">Saccharopolyspora dendranthemae</name>
    <dbReference type="NCBI Taxonomy" id="1181886"/>
    <lineage>
        <taxon>Bacteria</taxon>
        <taxon>Bacillati</taxon>
        <taxon>Actinomycetota</taxon>
        <taxon>Actinomycetes</taxon>
        <taxon>Pseudonocardiales</taxon>
        <taxon>Pseudonocardiaceae</taxon>
        <taxon>Saccharopolyspora</taxon>
    </lineage>
</organism>
<name>A0A561U539_9PSEU</name>
<keyword evidence="3" id="KW-1185">Reference proteome</keyword>
<protein>
    <submittedName>
        <fullName evidence="2">Uncharacterized protein (TIGR03086 family)</fullName>
    </submittedName>
</protein>
<evidence type="ECO:0000313" key="2">
    <source>
        <dbReference type="EMBL" id="TWF94480.1"/>
    </source>
</evidence>
<evidence type="ECO:0000313" key="3">
    <source>
        <dbReference type="Proteomes" id="UP000316184"/>
    </source>
</evidence>
<proteinExistence type="predicted"/>
<gene>
    <name evidence="2" type="ORF">FHU35_13187</name>
</gene>
<evidence type="ECO:0000256" key="1">
    <source>
        <dbReference type="SAM" id="MobiDB-lite"/>
    </source>
</evidence>
<feature type="region of interest" description="Disordered" evidence="1">
    <location>
        <begin position="36"/>
        <end position="57"/>
    </location>
</feature>
<dbReference type="Proteomes" id="UP000316184">
    <property type="component" value="Unassembled WGS sequence"/>
</dbReference>
<reference evidence="2 3" key="1">
    <citation type="submission" date="2019-06" db="EMBL/GenBank/DDBJ databases">
        <title>Sequencing the genomes of 1000 actinobacteria strains.</title>
        <authorList>
            <person name="Klenk H.-P."/>
        </authorList>
    </citation>
    <scope>NUCLEOTIDE SEQUENCE [LARGE SCALE GENOMIC DNA]</scope>
    <source>
        <strain evidence="2 3">DSM 46699</strain>
    </source>
</reference>
<sequence>MHGWDLHRSCGRSAELPADLQVFCQELIDSVPEEAMRRPGGFAPATTPPENPSPTDRLMAFLGRNVD</sequence>
<comment type="caution">
    <text evidence="2">The sequence shown here is derived from an EMBL/GenBank/DDBJ whole genome shotgun (WGS) entry which is preliminary data.</text>
</comment>